<dbReference type="PANTHER" id="PTHR13798:SF11">
    <property type="entry name" value="RNA-BINDING PROTEIN 7-RELATED"/>
    <property type="match status" value="1"/>
</dbReference>
<dbReference type="GO" id="GO:0003727">
    <property type="term" value="F:single-stranded RNA binding"/>
    <property type="evidence" value="ECO:0007669"/>
    <property type="project" value="TreeGrafter"/>
</dbReference>
<dbReference type="EMBL" id="RWIC01000023">
    <property type="protein sequence ID" value="TKC52671.1"/>
    <property type="molecule type" value="Genomic_DNA"/>
</dbReference>
<comment type="subcellular location">
    <subcellularLocation>
        <location evidence="1">Nucleus</location>
        <location evidence="1">Nucleoplasm</location>
    </subcellularLocation>
</comment>
<dbReference type="Pfam" id="PF00076">
    <property type="entry name" value="RRM_1"/>
    <property type="match status" value="1"/>
</dbReference>
<dbReference type="GO" id="GO:0000381">
    <property type="term" value="P:regulation of alternative mRNA splicing, via spliceosome"/>
    <property type="evidence" value="ECO:0007669"/>
    <property type="project" value="TreeGrafter"/>
</dbReference>
<feature type="region of interest" description="Disordered" evidence="5">
    <location>
        <begin position="66"/>
        <end position="90"/>
    </location>
</feature>
<evidence type="ECO:0000313" key="7">
    <source>
        <dbReference type="EMBL" id="TKC52671.1"/>
    </source>
</evidence>
<evidence type="ECO:0000259" key="6">
    <source>
        <dbReference type="PROSITE" id="PS50102"/>
    </source>
</evidence>
<organism evidence="7 8">
    <name type="scientific">Monodon monoceros</name>
    <name type="common">Narwhal</name>
    <name type="synonym">Ceratodon monodon</name>
    <dbReference type="NCBI Taxonomy" id="40151"/>
    <lineage>
        <taxon>Eukaryota</taxon>
        <taxon>Metazoa</taxon>
        <taxon>Chordata</taxon>
        <taxon>Craniata</taxon>
        <taxon>Vertebrata</taxon>
        <taxon>Euteleostomi</taxon>
        <taxon>Mammalia</taxon>
        <taxon>Eutheria</taxon>
        <taxon>Laurasiatheria</taxon>
        <taxon>Artiodactyla</taxon>
        <taxon>Whippomorpha</taxon>
        <taxon>Cetacea</taxon>
        <taxon>Odontoceti</taxon>
        <taxon>Monodontidae</taxon>
        <taxon>Monodon</taxon>
    </lineage>
</organism>
<feature type="domain" description="RRM" evidence="6">
    <location>
        <begin position="1"/>
        <end position="55"/>
    </location>
</feature>
<feature type="compositionally biased region" description="Polar residues" evidence="5">
    <location>
        <begin position="66"/>
        <end position="89"/>
    </location>
</feature>
<evidence type="ECO:0000256" key="4">
    <source>
        <dbReference type="PROSITE-ProRule" id="PRU00176"/>
    </source>
</evidence>
<dbReference type="InterPro" id="IPR000504">
    <property type="entry name" value="RRM_dom"/>
</dbReference>
<evidence type="ECO:0000256" key="3">
    <source>
        <dbReference type="ARBA" id="ARBA00023242"/>
    </source>
</evidence>
<accession>A0A4U1FQX1</accession>
<evidence type="ECO:0000256" key="5">
    <source>
        <dbReference type="SAM" id="MobiDB-lite"/>
    </source>
</evidence>
<evidence type="ECO:0000256" key="2">
    <source>
        <dbReference type="ARBA" id="ARBA00022884"/>
    </source>
</evidence>
<dbReference type="GO" id="GO:0005654">
    <property type="term" value="C:nucleoplasm"/>
    <property type="evidence" value="ECO:0007669"/>
    <property type="project" value="UniProtKB-SubCell"/>
</dbReference>
<sequence length="181" mass="20112">AGPVIKVKIPKDKDGKAKQFVFVNFEHKVSAPYAMNLLYGIKFFGRPIKIQIRLGSNHASQEVSLSYPQHRVGNSSPTSTSPSRKFSETSSDEQCFETDVTWREIWFSISGSIRIFPISSRIDIIAVNSVKPLIMGLTIITEKTEMISSMKIGITMAGAMTMITEETVVEKENGAHLDTNK</sequence>
<dbReference type="SUPFAM" id="SSF54928">
    <property type="entry name" value="RNA-binding domain, RBD"/>
    <property type="match status" value="1"/>
</dbReference>
<dbReference type="Proteomes" id="UP000308365">
    <property type="component" value="Unassembled WGS sequence"/>
</dbReference>
<gene>
    <name evidence="7" type="ORF">EI555_004530</name>
</gene>
<dbReference type="PROSITE" id="PS50102">
    <property type="entry name" value="RRM"/>
    <property type="match status" value="1"/>
</dbReference>
<protein>
    <recommendedName>
        <fullName evidence="6">RRM domain-containing protein</fullName>
    </recommendedName>
</protein>
<evidence type="ECO:0000256" key="1">
    <source>
        <dbReference type="ARBA" id="ARBA00004642"/>
    </source>
</evidence>
<proteinExistence type="predicted"/>
<dbReference type="PANTHER" id="PTHR13798">
    <property type="entry name" value="RNA BINDING MOTIF RBM PROTEIN -RELATED"/>
    <property type="match status" value="1"/>
</dbReference>
<dbReference type="AlphaFoldDB" id="A0A4U1FQX1"/>
<comment type="caution">
    <text evidence="7">The sequence shown here is derived from an EMBL/GenBank/DDBJ whole genome shotgun (WGS) entry which is preliminary data.</text>
</comment>
<dbReference type="InterPro" id="IPR052285">
    <property type="entry name" value="NEXT_complex_subunit"/>
</dbReference>
<evidence type="ECO:0000313" key="8">
    <source>
        <dbReference type="Proteomes" id="UP000308365"/>
    </source>
</evidence>
<keyword evidence="3" id="KW-0539">Nucleus</keyword>
<keyword evidence="2 4" id="KW-0694">RNA-binding</keyword>
<name>A0A4U1FQX1_MONMO</name>
<reference evidence="8" key="1">
    <citation type="journal article" date="2019" name="IScience">
        <title>Narwhal Genome Reveals Long-Term Low Genetic Diversity despite Current Large Abundance Size.</title>
        <authorList>
            <person name="Westbury M.V."/>
            <person name="Petersen B."/>
            <person name="Garde E."/>
            <person name="Heide-Jorgensen M.P."/>
            <person name="Lorenzen E.D."/>
        </authorList>
    </citation>
    <scope>NUCLEOTIDE SEQUENCE [LARGE SCALE GENOMIC DNA]</scope>
</reference>
<dbReference type="InterPro" id="IPR012677">
    <property type="entry name" value="Nucleotide-bd_a/b_plait_sf"/>
</dbReference>
<feature type="non-terminal residue" evidence="7">
    <location>
        <position position="1"/>
    </location>
</feature>
<dbReference type="Gene3D" id="3.30.70.330">
    <property type="match status" value="1"/>
</dbReference>
<dbReference type="InterPro" id="IPR035979">
    <property type="entry name" value="RBD_domain_sf"/>
</dbReference>